<evidence type="ECO:0000256" key="1">
    <source>
        <dbReference type="ARBA" id="ARBA00008396"/>
    </source>
</evidence>
<evidence type="ECO:0000256" key="4">
    <source>
        <dbReference type="PROSITE-ProRule" id="PRU00182"/>
    </source>
</evidence>
<dbReference type="InterPro" id="IPR036986">
    <property type="entry name" value="S4_RNA-bd_sf"/>
</dbReference>
<sequence>MVDDTPLPYIPGLSRDGRLRLDKWLWAARFFKTRALAQDAAEGNKVKLNGQTVKASREVKAGDRLDIGTGQERWEVTVLAVNGQRRPAPEARLLYEESAESVARRATEQEQRALAPSPGQDSRGRPTKRDRRRLDRFAG</sequence>
<reference evidence="7 8" key="1">
    <citation type="submission" date="2019-02" db="EMBL/GenBank/DDBJ databases">
        <title>Genomic Encyclopedia of Type Strains, Phase IV (KMG-IV): sequencing the most valuable type-strain genomes for metagenomic binning, comparative biology and taxonomic classification.</title>
        <authorList>
            <person name="Goeker M."/>
        </authorList>
    </citation>
    <scope>NUCLEOTIDE SEQUENCE [LARGE SCALE GENOMIC DNA]</scope>
    <source>
        <strain evidence="7 8">DSM 21223</strain>
    </source>
</reference>
<dbReference type="Gene3D" id="3.10.290.10">
    <property type="entry name" value="RNA-binding S4 domain"/>
    <property type="match status" value="1"/>
</dbReference>
<name>A0ABY0ILQ3_9RHOO</name>
<gene>
    <name evidence="7" type="ORF">EV678_1992</name>
</gene>
<evidence type="ECO:0000256" key="3">
    <source>
        <dbReference type="ARBA" id="ARBA00023125"/>
    </source>
</evidence>
<evidence type="ECO:0000313" key="7">
    <source>
        <dbReference type="EMBL" id="RZT76120.1"/>
    </source>
</evidence>
<comment type="similarity">
    <text evidence="1">Belongs to the HSP15 family.</text>
</comment>
<dbReference type="Pfam" id="PF01479">
    <property type="entry name" value="S4"/>
    <property type="match status" value="1"/>
</dbReference>
<keyword evidence="2 4" id="KW-0694">RNA-binding</keyword>
<keyword evidence="3" id="KW-0238">DNA-binding</keyword>
<evidence type="ECO:0000256" key="2">
    <source>
        <dbReference type="ARBA" id="ARBA00022884"/>
    </source>
</evidence>
<evidence type="ECO:0000313" key="8">
    <source>
        <dbReference type="Proteomes" id="UP000292136"/>
    </source>
</evidence>
<protein>
    <submittedName>
        <fullName evidence="7">Heat shock protein Hsp15</fullName>
    </submittedName>
</protein>
<dbReference type="RefSeq" id="WP_130459413.1">
    <property type="nucleotide sequence ID" value="NZ_SHKM01000002.1"/>
</dbReference>
<dbReference type="EMBL" id="SHKM01000002">
    <property type="protein sequence ID" value="RZT76120.1"/>
    <property type="molecule type" value="Genomic_DNA"/>
</dbReference>
<dbReference type="InterPro" id="IPR025708">
    <property type="entry name" value="HSP15"/>
</dbReference>
<dbReference type="CDD" id="cd00165">
    <property type="entry name" value="S4"/>
    <property type="match status" value="1"/>
</dbReference>
<proteinExistence type="inferred from homology"/>
<dbReference type="Proteomes" id="UP000292136">
    <property type="component" value="Unassembled WGS sequence"/>
</dbReference>
<dbReference type="SUPFAM" id="SSF55174">
    <property type="entry name" value="Alpha-L RNA-binding motif"/>
    <property type="match status" value="1"/>
</dbReference>
<evidence type="ECO:0000259" key="6">
    <source>
        <dbReference type="SMART" id="SM00363"/>
    </source>
</evidence>
<dbReference type="PROSITE" id="PS50889">
    <property type="entry name" value="S4"/>
    <property type="match status" value="1"/>
</dbReference>
<feature type="region of interest" description="Disordered" evidence="5">
    <location>
        <begin position="97"/>
        <end position="139"/>
    </location>
</feature>
<comment type="caution">
    <text evidence="7">The sequence shown here is derived from an EMBL/GenBank/DDBJ whole genome shotgun (WGS) entry which is preliminary data.</text>
</comment>
<evidence type="ECO:0000256" key="5">
    <source>
        <dbReference type="SAM" id="MobiDB-lite"/>
    </source>
</evidence>
<keyword evidence="7" id="KW-0346">Stress response</keyword>
<feature type="compositionally biased region" description="Basic and acidic residues" evidence="5">
    <location>
        <begin position="102"/>
        <end position="111"/>
    </location>
</feature>
<feature type="domain" description="RNA-binding S4" evidence="6">
    <location>
        <begin position="19"/>
        <end position="80"/>
    </location>
</feature>
<dbReference type="PIRSF" id="PIRSF016821">
    <property type="entry name" value="HSP15"/>
    <property type="match status" value="1"/>
</dbReference>
<organism evidence="7 8">
    <name type="scientific">Azospira oryzae</name>
    <dbReference type="NCBI Taxonomy" id="146939"/>
    <lineage>
        <taxon>Bacteria</taxon>
        <taxon>Pseudomonadati</taxon>
        <taxon>Pseudomonadota</taxon>
        <taxon>Betaproteobacteria</taxon>
        <taxon>Rhodocyclales</taxon>
        <taxon>Rhodocyclaceae</taxon>
        <taxon>Azospira</taxon>
    </lineage>
</organism>
<accession>A0ABY0ILQ3</accession>
<dbReference type="InterPro" id="IPR002942">
    <property type="entry name" value="S4_RNA-bd"/>
</dbReference>
<keyword evidence="8" id="KW-1185">Reference proteome</keyword>
<dbReference type="SMART" id="SM00363">
    <property type="entry name" value="S4"/>
    <property type="match status" value="1"/>
</dbReference>